<dbReference type="AlphaFoldDB" id="A0A511HNW9"/>
<comment type="caution">
    <text evidence="1">The sequence shown here is derived from an EMBL/GenBank/DDBJ whole genome shotgun (WGS) entry which is preliminary data.</text>
</comment>
<organism evidence="1 4">
    <name type="scientific">Myxococcus virescens</name>
    <dbReference type="NCBI Taxonomy" id="83456"/>
    <lineage>
        <taxon>Bacteria</taxon>
        <taxon>Pseudomonadati</taxon>
        <taxon>Myxococcota</taxon>
        <taxon>Myxococcia</taxon>
        <taxon>Myxococcales</taxon>
        <taxon>Cystobacterineae</taxon>
        <taxon>Myxococcaceae</taxon>
        <taxon>Myxococcus</taxon>
    </lineage>
</organism>
<evidence type="ECO:0000313" key="4">
    <source>
        <dbReference type="Proteomes" id="UP000321224"/>
    </source>
</evidence>
<proteinExistence type="predicted"/>
<evidence type="ECO:0000313" key="2">
    <source>
        <dbReference type="EMBL" id="SDF34601.1"/>
    </source>
</evidence>
<accession>A0A511HNW9</accession>
<evidence type="ECO:0000313" key="1">
    <source>
        <dbReference type="EMBL" id="GEL75281.1"/>
    </source>
</evidence>
<protein>
    <submittedName>
        <fullName evidence="1">Uncharacterized protein</fullName>
    </submittedName>
</protein>
<sequence>MRTAKNNIRWVRSDAGLAGFRKDALDEGRALKALSNHQFVLLNVDPGVGKSHLIDRLVARLRRGDEYDLVVYLTPQKGTLAERPFVREYQALTEEERAVSDIVVLEGRPRERCGSRDAEWRKLEQVGCASLGRTLLCAACPERSRCSWVEQLSKKALEGKRVVAGTQAYLIQAPRFIRMLKRLTGARRVLVILDESTFLDSPLRGYLKDADLQRNLLAVAEVQAGAGGKRKALAAWSAALTQMLEAGDGADSMQRLPRLNRKLAAAIQEAGLRRWPGAFKYLGFEIEALNHASWWRTNDGVGYIRRPELRGADVFTTAAGIPLELACQRLGEPNLQELCPAVRFLHEGTQLYNLKSHLGAATYYPKNASQILFASAQLIGKFAGEGKRVLAVVKKRFAKKTATVLEGYLREVTGAPFRVVVNPGQADIQDGHVVPLITYGAVGSNAFEHFDVALALSSYNARPDLVEARLNDVHHPQEEVRLGVTSHAGQRVVRAKGYFARQQGFDVLAQKYQVHLEAGWAAQALGRVRFATRPRTVVFFQPGGVPYEDVKEFGSLKALREHFGLLTRREWEARRVAAKATALGEAGKSRAEVAAALGVSERTVSRRWARLRQG</sequence>
<dbReference type="Proteomes" id="UP000321224">
    <property type="component" value="Unassembled WGS sequence"/>
</dbReference>
<dbReference type="EMBL" id="BJVY01000066">
    <property type="protein sequence ID" value="GEL75281.1"/>
    <property type="molecule type" value="Genomic_DNA"/>
</dbReference>
<dbReference type="Proteomes" id="UP000198717">
    <property type="component" value="Unassembled WGS sequence"/>
</dbReference>
<keyword evidence="3" id="KW-1185">Reference proteome</keyword>
<reference evidence="1 4" key="2">
    <citation type="submission" date="2019-07" db="EMBL/GenBank/DDBJ databases">
        <title>Whole genome shotgun sequence of Myxococcus virescens NBRC 100334.</title>
        <authorList>
            <person name="Hosoyama A."/>
            <person name="Uohara A."/>
            <person name="Ohji S."/>
            <person name="Ichikawa N."/>
        </authorList>
    </citation>
    <scope>NUCLEOTIDE SEQUENCE [LARGE SCALE GENOMIC DNA]</scope>
    <source>
        <strain evidence="1 4">NBRC 100334</strain>
    </source>
</reference>
<dbReference type="RefSeq" id="WP_090495937.1">
    <property type="nucleotide sequence ID" value="NZ_BJVY01000066.1"/>
</dbReference>
<name>A0A511HNW9_9BACT</name>
<dbReference type="EMBL" id="FNAJ01000033">
    <property type="protein sequence ID" value="SDF34601.1"/>
    <property type="molecule type" value="Genomic_DNA"/>
</dbReference>
<reference evidence="2 3" key="1">
    <citation type="submission" date="2016-10" db="EMBL/GenBank/DDBJ databases">
        <authorList>
            <person name="Varghese N."/>
            <person name="Submissions S."/>
        </authorList>
    </citation>
    <scope>NUCLEOTIDE SEQUENCE [LARGE SCALE GENOMIC DNA]</scope>
    <source>
        <strain evidence="2 3">DSM 2260</strain>
    </source>
</reference>
<evidence type="ECO:0000313" key="3">
    <source>
        <dbReference type="Proteomes" id="UP000198717"/>
    </source>
</evidence>
<gene>
    <name evidence="1" type="ORF">MVI01_70650</name>
    <name evidence="2" type="ORF">SAMN04488504_1333</name>
</gene>